<proteinExistence type="predicted"/>
<dbReference type="SMART" id="SM00256">
    <property type="entry name" value="FBOX"/>
    <property type="match status" value="1"/>
</dbReference>
<dbReference type="AlphaFoldDB" id="V4MF81"/>
<feature type="domain" description="F-box" evidence="1">
    <location>
        <begin position="16"/>
        <end position="56"/>
    </location>
</feature>
<dbReference type="NCBIfam" id="TIGR01640">
    <property type="entry name" value="F_box_assoc_1"/>
    <property type="match status" value="1"/>
</dbReference>
<evidence type="ECO:0000259" key="1">
    <source>
        <dbReference type="SMART" id="SM00256"/>
    </source>
</evidence>
<accession>V4MF81</accession>
<evidence type="ECO:0000313" key="2">
    <source>
        <dbReference type="EMBL" id="ESQ55124.1"/>
    </source>
</evidence>
<dbReference type="SUPFAM" id="SSF81383">
    <property type="entry name" value="F-box domain"/>
    <property type="match status" value="1"/>
</dbReference>
<dbReference type="InterPro" id="IPR013187">
    <property type="entry name" value="F-box-assoc_dom_typ3"/>
</dbReference>
<dbReference type="Pfam" id="PF00646">
    <property type="entry name" value="F-box"/>
    <property type="match status" value="1"/>
</dbReference>
<dbReference type="InterPro" id="IPR001810">
    <property type="entry name" value="F-box_dom"/>
</dbReference>
<dbReference type="Proteomes" id="UP000030689">
    <property type="component" value="Unassembled WGS sequence"/>
</dbReference>
<dbReference type="Gramene" id="ESQ55124">
    <property type="protein sequence ID" value="ESQ55124"/>
    <property type="gene ID" value="EUTSA_v10027194mg"/>
</dbReference>
<dbReference type="OrthoDB" id="1083664at2759"/>
<evidence type="ECO:0000313" key="3">
    <source>
        <dbReference type="Proteomes" id="UP000030689"/>
    </source>
</evidence>
<protein>
    <recommendedName>
        <fullName evidence="1">F-box domain-containing protein</fullName>
    </recommendedName>
</protein>
<reference evidence="2 3" key="1">
    <citation type="journal article" date="2013" name="Front. Plant Sci.">
        <title>The Reference Genome of the Halophytic Plant Eutrema salsugineum.</title>
        <authorList>
            <person name="Yang R."/>
            <person name="Jarvis D.E."/>
            <person name="Chen H."/>
            <person name="Beilstein M.A."/>
            <person name="Grimwood J."/>
            <person name="Jenkins J."/>
            <person name="Shu S."/>
            <person name="Prochnik S."/>
            <person name="Xin M."/>
            <person name="Ma C."/>
            <person name="Schmutz J."/>
            <person name="Wing R.A."/>
            <person name="Mitchell-Olds T."/>
            <person name="Schumaker K.S."/>
            <person name="Wang X."/>
        </authorList>
    </citation>
    <scope>NUCLEOTIDE SEQUENCE [LARGE SCALE GENOMIC DNA]</scope>
</reference>
<name>V4MF81_EUTSA</name>
<keyword evidence="3" id="KW-1185">Reference proteome</keyword>
<dbReference type="InterPro" id="IPR017451">
    <property type="entry name" value="F-box-assoc_interact_dom"/>
</dbReference>
<dbReference type="KEGG" id="eus:EUTSA_v10027194mg"/>
<dbReference type="InterPro" id="IPR036047">
    <property type="entry name" value="F-box-like_dom_sf"/>
</dbReference>
<sequence>MKLRSSKSARGYSDPIPVDLLIDIFSRVSGKSVARFRCVSKFWASILRRPDFTDLFLTKSTTRPRLLFASLEANAKIFFYSSPQPQNPDENSCQKNSGLVATRYYKSFPEYVPSSYRTQQVCGLVFLQKWNRKVRVICNPATGQFLTLPKVLLKEKNLPKEKAKISNPTKITIMYLGYDPIGKQFKVLCMTMTSSCDERLNTHQVLTLETGKRLWKRIEQRFRFIGNKRMCNEVCINGVLYFGARLGRSSVIVSFDIRSEKFGFINTNEDLGYWGSSYVKWSLTLFNYKGKLGIHDRKPRFLSEDHFVLWVLEDVGNHKWSKHVYVLPPLDNRYWISFVGMTSTGDIVWSYYKKNYVYFYNLERKTVTRVSIQGFEDSAHDHHVLVDTFVDYVENMKFM</sequence>
<organism evidence="2 3">
    <name type="scientific">Eutrema salsugineum</name>
    <name type="common">Saltwater cress</name>
    <name type="synonym">Sisymbrium salsugineum</name>
    <dbReference type="NCBI Taxonomy" id="72664"/>
    <lineage>
        <taxon>Eukaryota</taxon>
        <taxon>Viridiplantae</taxon>
        <taxon>Streptophyta</taxon>
        <taxon>Embryophyta</taxon>
        <taxon>Tracheophyta</taxon>
        <taxon>Spermatophyta</taxon>
        <taxon>Magnoliopsida</taxon>
        <taxon>eudicotyledons</taxon>
        <taxon>Gunneridae</taxon>
        <taxon>Pentapetalae</taxon>
        <taxon>rosids</taxon>
        <taxon>malvids</taxon>
        <taxon>Brassicales</taxon>
        <taxon>Brassicaceae</taxon>
        <taxon>Eutremeae</taxon>
        <taxon>Eutrema</taxon>
    </lineage>
</organism>
<gene>
    <name evidence="2" type="ORF">EUTSA_v10027194mg</name>
</gene>
<dbReference type="EMBL" id="KI517384">
    <property type="protein sequence ID" value="ESQ55124.1"/>
    <property type="molecule type" value="Genomic_DNA"/>
</dbReference>
<dbReference type="PANTHER" id="PTHR31111:SF65">
    <property type="entry name" value="F-BOX DOMAIN-CONTAINING PROTEIN"/>
    <property type="match status" value="1"/>
</dbReference>
<dbReference type="OMA" id="KITIMYL"/>
<dbReference type="CDD" id="cd22157">
    <property type="entry name" value="F-box_AtFBW1-like"/>
    <property type="match status" value="1"/>
</dbReference>
<dbReference type="PANTHER" id="PTHR31111">
    <property type="entry name" value="BNAA05G37150D PROTEIN-RELATED"/>
    <property type="match status" value="1"/>
</dbReference>
<dbReference type="Pfam" id="PF08268">
    <property type="entry name" value="FBA_3"/>
    <property type="match status" value="1"/>
</dbReference>